<proteinExistence type="predicted"/>
<gene>
    <name evidence="2" type="ORF">AKO1_012443</name>
</gene>
<evidence type="ECO:0000256" key="1">
    <source>
        <dbReference type="SAM" id="MobiDB-lite"/>
    </source>
</evidence>
<reference evidence="2 3" key="1">
    <citation type="submission" date="2024-03" db="EMBL/GenBank/DDBJ databases">
        <title>The Acrasis kona genome and developmental transcriptomes reveal deep origins of eukaryotic multicellular pathways.</title>
        <authorList>
            <person name="Sheikh S."/>
            <person name="Fu C.-J."/>
            <person name="Brown M.W."/>
            <person name="Baldauf S.L."/>
        </authorList>
    </citation>
    <scope>NUCLEOTIDE SEQUENCE [LARGE SCALE GENOMIC DNA]</scope>
    <source>
        <strain evidence="2 3">ATCC MYA-3509</strain>
    </source>
</reference>
<feature type="compositionally biased region" description="Basic and acidic residues" evidence="1">
    <location>
        <begin position="264"/>
        <end position="274"/>
    </location>
</feature>
<dbReference type="AlphaFoldDB" id="A0AAW2YZM6"/>
<protein>
    <submittedName>
        <fullName evidence="2">Uncharacterized protein</fullName>
    </submittedName>
</protein>
<sequence length="344" mass="39299">MEDILSQYPVDPFIFSEEIDNSFELNIDDVNDAFQGLLVPEDLTVGDFQSILDTNPREATANDWTLTTENPDVNVGEDTLMRIKIRSRDEDDDYNIVPPEMFSSLSYTMHISLDRLSLVAPTHKPIVIAHLVAIDSDGIEVRTEDNQSAISGPQEHITLDLNEKESRLECRIPMKWVCVSWNHGKKSFQMRIEFLSFVEGQSHPLFTATSNSFMTLARRPRVSTRTNVKPKYVTDAQPMVTKKRKVRVIDQEPKKPKKKSKVAATDEKNEKVEKDHVVPMSQDLDKIMNTIAQLAQTKSKLSLVDRRHVNKAIRDILLSSDDDDVQEELLQVSLLHFSNLLKLR</sequence>
<evidence type="ECO:0000313" key="3">
    <source>
        <dbReference type="Proteomes" id="UP001431209"/>
    </source>
</evidence>
<comment type="caution">
    <text evidence="2">The sequence shown here is derived from an EMBL/GenBank/DDBJ whole genome shotgun (WGS) entry which is preliminary data.</text>
</comment>
<evidence type="ECO:0000313" key="2">
    <source>
        <dbReference type="EMBL" id="KAL0481762.1"/>
    </source>
</evidence>
<dbReference type="EMBL" id="JAOPGA020000791">
    <property type="protein sequence ID" value="KAL0481762.1"/>
    <property type="molecule type" value="Genomic_DNA"/>
</dbReference>
<accession>A0AAW2YZM6</accession>
<dbReference type="Proteomes" id="UP001431209">
    <property type="component" value="Unassembled WGS sequence"/>
</dbReference>
<organism evidence="2 3">
    <name type="scientific">Acrasis kona</name>
    <dbReference type="NCBI Taxonomy" id="1008807"/>
    <lineage>
        <taxon>Eukaryota</taxon>
        <taxon>Discoba</taxon>
        <taxon>Heterolobosea</taxon>
        <taxon>Tetramitia</taxon>
        <taxon>Eutetramitia</taxon>
        <taxon>Acrasidae</taxon>
        <taxon>Acrasis</taxon>
    </lineage>
</organism>
<keyword evidence="3" id="KW-1185">Reference proteome</keyword>
<name>A0AAW2YZM6_9EUKA</name>
<feature type="region of interest" description="Disordered" evidence="1">
    <location>
        <begin position="243"/>
        <end position="274"/>
    </location>
</feature>